<name>A0A8B6D308_MYTGA</name>
<dbReference type="GO" id="GO:0005737">
    <property type="term" value="C:cytoplasm"/>
    <property type="evidence" value="ECO:0007669"/>
    <property type="project" value="TreeGrafter"/>
</dbReference>
<accession>A0A8B6D308</accession>
<dbReference type="Gene3D" id="1.10.1170.10">
    <property type="entry name" value="Inhibitor Of Apoptosis Protein (2mihbC-IAP-1), Chain A"/>
    <property type="match status" value="1"/>
</dbReference>
<dbReference type="PANTHER" id="PTHR10044">
    <property type="entry name" value="INHIBITOR OF APOPTOSIS"/>
    <property type="match status" value="1"/>
</dbReference>
<comment type="caution">
    <text evidence="1">The sequence shown here is derived from an EMBL/GenBank/DDBJ whole genome shotgun (WGS) entry which is preliminary data.</text>
</comment>
<dbReference type="InterPro" id="IPR001370">
    <property type="entry name" value="BIR_rpt"/>
</dbReference>
<protein>
    <submittedName>
        <fullName evidence="1">Uncharacterized protein</fullName>
    </submittedName>
</protein>
<dbReference type="InterPro" id="IPR050784">
    <property type="entry name" value="IAP"/>
</dbReference>
<dbReference type="OrthoDB" id="6064681at2759"/>
<dbReference type="SMART" id="SM00238">
    <property type="entry name" value="BIR"/>
    <property type="match status" value="1"/>
</dbReference>
<gene>
    <name evidence="1" type="ORF">MGAL_10B085400</name>
</gene>
<dbReference type="PROSITE" id="PS50143">
    <property type="entry name" value="BIR_REPEAT_2"/>
    <property type="match status" value="1"/>
</dbReference>
<dbReference type="GO" id="GO:0051726">
    <property type="term" value="P:regulation of cell cycle"/>
    <property type="evidence" value="ECO:0007669"/>
    <property type="project" value="TreeGrafter"/>
</dbReference>
<dbReference type="GO" id="GO:0005634">
    <property type="term" value="C:nucleus"/>
    <property type="evidence" value="ECO:0007669"/>
    <property type="project" value="TreeGrafter"/>
</dbReference>
<keyword evidence="2" id="KW-1185">Reference proteome</keyword>
<dbReference type="AlphaFoldDB" id="A0A8B6D308"/>
<evidence type="ECO:0000313" key="1">
    <source>
        <dbReference type="EMBL" id="VDI12847.1"/>
    </source>
</evidence>
<evidence type="ECO:0000313" key="2">
    <source>
        <dbReference type="Proteomes" id="UP000596742"/>
    </source>
</evidence>
<organism evidence="1 2">
    <name type="scientific">Mytilus galloprovincialis</name>
    <name type="common">Mediterranean mussel</name>
    <dbReference type="NCBI Taxonomy" id="29158"/>
    <lineage>
        <taxon>Eukaryota</taxon>
        <taxon>Metazoa</taxon>
        <taxon>Spiralia</taxon>
        <taxon>Lophotrochozoa</taxon>
        <taxon>Mollusca</taxon>
        <taxon>Bivalvia</taxon>
        <taxon>Autobranchia</taxon>
        <taxon>Pteriomorphia</taxon>
        <taxon>Mytilida</taxon>
        <taxon>Mytiloidea</taxon>
        <taxon>Mytilidae</taxon>
        <taxon>Mytilinae</taxon>
        <taxon>Mytilus</taxon>
    </lineage>
</organism>
<dbReference type="PANTHER" id="PTHR10044:SF139">
    <property type="entry name" value="DEATH-ASSOCIATED INHIBITOR OF APOPTOSIS 2"/>
    <property type="match status" value="1"/>
</dbReference>
<sequence length="332" mass="37880">MALNTLNTFNATTKLASYANWEGPHFPIIMAGKGFSYSGKDFIVECDCCKAKVDMKTEDIISLSDGHAVSCRISEHLRTKKANPIVGQGIPISQQMHCEQFTYELLLYPSLASIMLAPSDECPCKVCCRGNHIPSTLFPFRTNDMYGYPRIFGTNLINSIRQRLEEHNGPIHPQLTDVEERQKTFALSEMDENIETLAEAGFYYAVQRKEIVCFYCDGSLRKEVLATNPWKEHGRWFPVCPHVMKTKGESYVHDVMINTKALKTHLKGLNRPTNMQLPIVLDAINEGYPRCIIRQTIQCFFCEYGSFPTREEFFSCIESIKQWKTFVNVPCV</sequence>
<reference evidence="1" key="1">
    <citation type="submission" date="2018-11" db="EMBL/GenBank/DDBJ databases">
        <authorList>
            <person name="Alioto T."/>
            <person name="Alioto T."/>
        </authorList>
    </citation>
    <scope>NUCLEOTIDE SEQUENCE</scope>
</reference>
<proteinExistence type="predicted"/>
<dbReference type="SUPFAM" id="SSF57924">
    <property type="entry name" value="Inhibitor of apoptosis (IAP) repeat"/>
    <property type="match status" value="2"/>
</dbReference>
<dbReference type="Pfam" id="PF00653">
    <property type="entry name" value="BIR"/>
    <property type="match status" value="1"/>
</dbReference>
<dbReference type="EMBL" id="UYJE01002681">
    <property type="protein sequence ID" value="VDI12847.1"/>
    <property type="molecule type" value="Genomic_DNA"/>
</dbReference>
<dbReference type="Proteomes" id="UP000596742">
    <property type="component" value="Unassembled WGS sequence"/>
</dbReference>